<proteinExistence type="predicted"/>
<dbReference type="EMBL" id="MU790653">
    <property type="protein sequence ID" value="KAJ3995438.1"/>
    <property type="molecule type" value="Genomic_DNA"/>
</dbReference>
<sequence>MASSLALLLFQLGPLLAVIFLQHPPLANTAAIEIDRTMEQGDASIIGTFSISSFTYASVSISDNAHSDPDQECTPCNYAPVTNQLKSFPPVWEPASILPEDSAALAAWNSISATIPTSIAKKVFT</sequence>
<feature type="signal peptide" evidence="1">
    <location>
        <begin position="1"/>
        <end position="17"/>
    </location>
</feature>
<evidence type="ECO:0000313" key="3">
    <source>
        <dbReference type="Proteomes" id="UP001163828"/>
    </source>
</evidence>
<evidence type="ECO:0000256" key="1">
    <source>
        <dbReference type="SAM" id="SignalP"/>
    </source>
</evidence>
<reference evidence="2" key="1">
    <citation type="submission" date="2022-08" db="EMBL/GenBank/DDBJ databases">
        <authorList>
            <consortium name="DOE Joint Genome Institute"/>
            <person name="Min B."/>
            <person name="Riley R."/>
            <person name="Sierra-Patev S."/>
            <person name="Naranjo-Ortiz M."/>
            <person name="Looney B."/>
            <person name="Konkel Z."/>
            <person name="Slot J.C."/>
            <person name="Sakamoto Y."/>
            <person name="Steenwyk J.L."/>
            <person name="Rokas A."/>
            <person name="Carro J."/>
            <person name="Camarero S."/>
            <person name="Ferreira P."/>
            <person name="Molpeceres G."/>
            <person name="Ruiz-Duenas F.J."/>
            <person name="Serrano A."/>
            <person name="Henrissat B."/>
            <person name="Drula E."/>
            <person name="Hughes K.W."/>
            <person name="Mata J.L."/>
            <person name="Ishikawa N.K."/>
            <person name="Vargas-Isla R."/>
            <person name="Ushijima S."/>
            <person name="Smith C.A."/>
            <person name="Ahrendt S."/>
            <person name="Andreopoulos W."/>
            <person name="He G."/>
            <person name="Labutti K."/>
            <person name="Lipzen A."/>
            <person name="Ng V."/>
            <person name="Sandor L."/>
            <person name="Barry K."/>
            <person name="Martinez A.T."/>
            <person name="Xiao Y."/>
            <person name="Gibbons J.G."/>
            <person name="Terashima K."/>
            <person name="Hibbett D.S."/>
            <person name="Grigoriev I.V."/>
        </authorList>
    </citation>
    <scope>NUCLEOTIDE SEQUENCE</scope>
    <source>
        <strain evidence="2">TFB10827</strain>
    </source>
</reference>
<keyword evidence="3" id="KW-1185">Reference proteome</keyword>
<name>A0ABQ8QA71_9AGAR</name>
<dbReference type="Proteomes" id="UP001163828">
    <property type="component" value="Unassembled WGS sequence"/>
</dbReference>
<protein>
    <submittedName>
        <fullName evidence="2">Uncharacterized protein</fullName>
    </submittedName>
</protein>
<organism evidence="2 3">
    <name type="scientific">Lentinula boryana</name>
    <dbReference type="NCBI Taxonomy" id="40481"/>
    <lineage>
        <taxon>Eukaryota</taxon>
        <taxon>Fungi</taxon>
        <taxon>Dikarya</taxon>
        <taxon>Basidiomycota</taxon>
        <taxon>Agaricomycotina</taxon>
        <taxon>Agaricomycetes</taxon>
        <taxon>Agaricomycetidae</taxon>
        <taxon>Agaricales</taxon>
        <taxon>Marasmiineae</taxon>
        <taxon>Omphalotaceae</taxon>
        <taxon>Lentinula</taxon>
    </lineage>
</organism>
<feature type="chain" id="PRO_5047166586" evidence="1">
    <location>
        <begin position="18"/>
        <end position="125"/>
    </location>
</feature>
<gene>
    <name evidence="2" type="ORF">F5050DRAFT_1808656</name>
</gene>
<keyword evidence="1" id="KW-0732">Signal</keyword>
<comment type="caution">
    <text evidence="2">The sequence shown here is derived from an EMBL/GenBank/DDBJ whole genome shotgun (WGS) entry which is preliminary data.</text>
</comment>
<evidence type="ECO:0000313" key="2">
    <source>
        <dbReference type="EMBL" id="KAJ3995438.1"/>
    </source>
</evidence>
<accession>A0ABQ8QA71</accession>